<dbReference type="SUPFAM" id="SSF56349">
    <property type="entry name" value="DNA breaking-rejoining enzymes"/>
    <property type="match status" value="1"/>
</dbReference>
<dbReference type="Pfam" id="PF00589">
    <property type="entry name" value="Phage_integrase"/>
    <property type="match status" value="1"/>
</dbReference>
<organism evidence="8">
    <name type="scientific">marine sediment metagenome</name>
    <dbReference type="NCBI Taxonomy" id="412755"/>
    <lineage>
        <taxon>unclassified sequences</taxon>
        <taxon>metagenomes</taxon>
        <taxon>ecological metagenomes</taxon>
    </lineage>
</organism>
<dbReference type="CDD" id="cd00801">
    <property type="entry name" value="INT_P4_C"/>
    <property type="match status" value="1"/>
</dbReference>
<evidence type="ECO:0000313" key="8">
    <source>
        <dbReference type="EMBL" id="KKO01618.1"/>
    </source>
</evidence>
<dbReference type="EMBL" id="LAZR01000034">
    <property type="protein sequence ID" value="KKO01618.1"/>
    <property type="molecule type" value="Genomic_DNA"/>
</dbReference>
<dbReference type="GO" id="GO:0046718">
    <property type="term" value="P:symbiont entry into host cell"/>
    <property type="evidence" value="ECO:0007669"/>
    <property type="project" value="UniProtKB-KW"/>
</dbReference>
<feature type="domain" description="Tyr recombinase" evidence="7">
    <location>
        <begin position="247"/>
        <end position="458"/>
    </location>
</feature>
<dbReference type="Pfam" id="PF13356">
    <property type="entry name" value="Arm-DNA-bind_3"/>
    <property type="match status" value="1"/>
</dbReference>
<keyword evidence="2" id="KW-0229">DNA integration</keyword>
<name>A0A0F9VNX6_9ZZZZ</name>
<dbReference type="InterPro" id="IPR010998">
    <property type="entry name" value="Integrase_recombinase_N"/>
</dbReference>
<dbReference type="Gene3D" id="1.10.150.130">
    <property type="match status" value="1"/>
</dbReference>
<evidence type="ECO:0000256" key="3">
    <source>
        <dbReference type="ARBA" id="ARBA00023125"/>
    </source>
</evidence>
<evidence type="ECO:0000256" key="6">
    <source>
        <dbReference type="ARBA" id="ARBA00023296"/>
    </source>
</evidence>
<protein>
    <recommendedName>
        <fullName evidence="7">Tyr recombinase domain-containing protein</fullName>
    </recommendedName>
</protein>
<comment type="similarity">
    <text evidence="1">Belongs to the 'phage' integrase family.</text>
</comment>
<keyword evidence="5" id="KW-1179">Viral genome integration</keyword>
<dbReference type="GO" id="GO:0015074">
    <property type="term" value="P:DNA integration"/>
    <property type="evidence" value="ECO:0007669"/>
    <property type="project" value="UniProtKB-KW"/>
</dbReference>
<keyword evidence="3" id="KW-0238">DNA-binding</keyword>
<dbReference type="GO" id="GO:0044826">
    <property type="term" value="P:viral genome integration into host DNA"/>
    <property type="evidence" value="ECO:0007669"/>
    <property type="project" value="UniProtKB-KW"/>
</dbReference>
<dbReference type="InterPro" id="IPR011010">
    <property type="entry name" value="DNA_brk_join_enz"/>
</dbReference>
<keyword evidence="4" id="KW-0233">DNA recombination</keyword>
<evidence type="ECO:0000259" key="7">
    <source>
        <dbReference type="PROSITE" id="PS51898"/>
    </source>
</evidence>
<dbReference type="PROSITE" id="PS51898">
    <property type="entry name" value="TYR_RECOMBINASE"/>
    <property type="match status" value="1"/>
</dbReference>
<dbReference type="InterPro" id="IPR002104">
    <property type="entry name" value="Integrase_catalytic"/>
</dbReference>
<dbReference type="Gene3D" id="1.10.443.10">
    <property type="entry name" value="Intergrase catalytic core"/>
    <property type="match status" value="1"/>
</dbReference>
<dbReference type="InterPro" id="IPR038488">
    <property type="entry name" value="Integrase_DNA-bd_sf"/>
</dbReference>
<reference evidence="8" key="1">
    <citation type="journal article" date="2015" name="Nature">
        <title>Complex archaea that bridge the gap between prokaryotes and eukaryotes.</title>
        <authorList>
            <person name="Spang A."/>
            <person name="Saw J.H."/>
            <person name="Jorgensen S.L."/>
            <person name="Zaremba-Niedzwiedzka K."/>
            <person name="Martijn J."/>
            <person name="Lind A.E."/>
            <person name="van Eijk R."/>
            <person name="Schleper C."/>
            <person name="Guy L."/>
            <person name="Ettema T.J."/>
        </authorList>
    </citation>
    <scope>NUCLEOTIDE SEQUENCE</scope>
</reference>
<dbReference type="InterPro" id="IPR050808">
    <property type="entry name" value="Phage_Integrase"/>
</dbReference>
<sequence length="471" mass="54496">MATQHPKDKAKGWTVLELRAITPANKGDTLADGGGLLGEVRVLKDGTVSVRFKYAFKWQGKVCWFQCGTWPSTSLTTIRDARDDARRLVRIGKNPTDEKKAKRIQAQQSTKETIRQAEYERTQDRTVKDLFDTWISDGVARQDENAELKRLFNKDVLPVIGVKLLRELSDKDILAMLRKIRNRGVTRLAVVAYNDTNQMLAWGEKRQPWRGLLINGNPCDLVDINKLLPEDYEEERDRTLSAAEVRELSDIFRLTEADWLNAPDRRATPRPFPHRSQLALWICLGTLCRIGELLIARWEHVNLNEGVWYIPRENVKGRRGKKQEHYVFLSDFAKRQFQALKQITGESEWLFPAKNKKGEETHVCPKSISKGVGDRQERFKDRKPLKNRRHDNTLVLADGANDEWTPHDLRRTGATMMQALAVSLDIIDRCQNHVIAGNRVRRHYLHHDYQKEKTEAWRKLGEKLDVILSNR</sequence>
<evidence type="ECO:0000256" key="5">
    <source>
        <dbReference type="ARBA" id="ARBA00023195"/>
    </source>
</evidence>
<evidence type="ECO:0000256" key="2">
    <source>
        <dbReference type="ARBA" id="ARBA00022908"/>
    </source>
</evidence>
<dbReference type="GO" id="GO:0003677">
    <property type="term" value="F:DNA binding"/>
    <property type="evidence" value="ECO:0007669"/>
    <property type="project" value="UniProtKB-KW"/>
</dbReference>
<dbReference type="PANTHER" id="PTHR30629:SF2">
    <property type="entry name" value="PROPHAGE INTEGRASE INTS-RELATED"/>
    <property type="match status" value="1"/>
</dbReference>
<evidence type="ECO:0000256" key="4">
    <source>
        <dbReference type="ARBA" id="ARBA00023172"/>
    </source>
</evidence>
<dbReference type="PANTHER" id="PTHR30629">
    <property type="entry name" value="PROPHAGE INTEGRASE"/>
    <property type="match status" value="1"/>
</dbReference>
<dbReference type="GO" id="GO:0006310">
    <property type="term" value="P:DNA recombination"/>
    <property type="evidence" value="ECO:0007669"/>
    <property type="project" value="UniProtKB-KW"/>
</dbReference>
<evidence type="ECO:0000256" key="1">
    <source>
        <dbReference type="ARBA" id="ARBA00008857"/>
    </source>
</evidence>
<dbReference type="InterPro" id="IPR013762">
    <property type="entry name" value="Integrase-like_cat_sf"/>
</dbReference>
<comment type="caution">
    <text evidence="8">The sequence shown here is derived from an EMBL/GenBank/DDBJ whole genome shotgun (WGS) entry which is preliminary data.</text>
</comment>
<dbReference type="GO" id="GO:0075713">
    <property type="term" value="P:establishment of integrated proviral latency"/>
    <property type="evidence" value="ECO:0007669"/>
    <property type="project" value="UniProtKB-KW"/>
</dbReference>
<accession>A0A0F9VNX6</accession>
<keyword evidence="6" id="KW-1160">Virus entry into host cell</keyword>
<dbReference type="InterPro" id="IPR025166">
    <property type="entry name" value="Integrase_DNA_bind_dom"/>
</dbReference>
<proteinExistence type="inferred from homology"/>
<dbReference type="Gene3D" id="3.30.160.390">
    <property type="entry name" value="Integrase, DNA-binding domain"/>
    <property type="match status" value="1"/>
</dbReference>
<gene>
    <name evidence="8" type="ORF">LCGC14_0114250</name>
</gene>
<dbReference type="AlphaFoldDB" id="A0A0F9VNX6"/>